<proteinExistence type="predicted"/>
<feature type="domain" description="DUF4220" evidence="3">
    <location>
        <begin position="167"/>
        <end position="537"/>
    </location>
</feature>
<evidence type="ECO:0000313" key="5">
    <source>
        <dbReference type="Proteomes" id="UP000324705"/>
    </source>
</evidence>
<evidence type="ECO:0000259" key="3">
    <source>
        <dbReference type="Pfam" id="PF13968"/>
    </source>
</evidence>
<evidence type="ECO:0000256" key="1">
    <source>
        <dbReference type="SAM" id="MobiDB-lite"/>
    </source>
</evidence>
<feature type="transmembrane region" description="Helical" evidence="2">
    <location>
        <begin position="203"/>
        <end position="224"/>
    </location>
</feature>
<accession>A0A9R0YUC0</accession>
<feature type="transmembrane region" description="Helical" evidence="2">
    <location>
        <begin position="174"/>
        <end position="191"/>
    </location>
</feature>
<dbReference type="Pfam" id="PF04578">
    <property type="entry name" value="DUF594"/>
    <property type="match status" value="1"/>
</dbReference>
<dbReference type="Gramene" id="TRITD6Bv1G202570.1">
    <property type="protein sequence ID" value="TRITD6Bv1G202570.1"/>
    <property type="gene ID" value="TRITD6Bv1G202570"/>
</dbReference>
<evidence type="ECO:0000313" key="4">
    <source>
        <dbReference type="EMBL" id="VAI61892.1"/>
    </source>
</evidence>
<feature type="transmembrane region" description="Helical" evidence="2">
    <location>
        <begin position="63"/>
        <end position="81"/>
    </location>
</feature>
<name>A0A9R0YUC0_TRITD</name>
<dbReference type="PANTHER" id="PTHR31325">
    <property type="entry name" value="OS01G0798800 PROTEIN-RELATED"/>
    <property type="match status" value="1"/>
</dbReference>
<feature type="transmembrane region" description="Helical" evidence="2">
    <location>
        <begin position="133"/>
        <end position="154"/>
    </location>
</feature>
<keyword evidence="2" id="KW-0812">Transmembrane</keyword>
<feature type="region of interest" description="Disordered" evidence="1">
    <location>
        <begin position="1"/>
        <end position="20"/>
    </location>
</feature>
<organism evidence="4 5">
    <name type="scientific">Triticum turgidum subsp. durum</name>
    <name type="common">Durum wheat</name>
    <name type="synonym">Triticum durum</name>
    <dbReference type="NCBI Taxonomy" id="4567"/>
    <lineage>
        <taxon>Eukaryota</taxon>
        <taxon>Viridiplantae</taxon>
        <taxon>Streptophyta</taxon>
        <taxon>Embryophyta</taxon>
        <taxon>Tracheophyta</taxon>
        <taxon>Spermatophyta</taxon>
        <taxon>Magnoliopsida</taxon>
        <taxon>Liliopsida</taxon>
        <taxon>Poales</taxon>
        <taxon>Poaceae</taxon>
        <taxon>BOP clade</taxon>
        <taxon>Pooideae</taxon>
        <taxon>Triticodae</taxon>
        <taxon>Triticeae</taxon>
        <taxon>Triticinae</taxon>
        <taxon>Triticum</taxon>
    </lineage>
</organism>
<gene>
    <name evidence="4" type="ORF">TRITD_6Bv1G202570</name>
</gene>
<feature type="compositionally biased region" description="Polar residues" evidence="1">
    <location>
        <begin position="1"/>
        <end position="11"/>
    </location>
</feature>
<reference evidence="4 5" key="1">
    <citation type="submission" date="2017-09" db="EMBL/GenBank/DDBJ databases">
        <authorList>
            <consortium name="International Durum Wheat Genome Sequencing Consortium (IDWGSC)"/>
            <person name="Milanesi L."/>
        </authorList>
    </citation>
    <scope>NUCLEOTIDE SEQUENCE [LARGE SCALE GENOMIC DNA]</scope>
    <source>
        <strain evidence="5">cv. Svevo</strain>
    </source>
</reference>
<dbReference type="Proteomes" id="UP000324705">
    <property type="component" value="Chromosome 6B"/>
</dbReference>
<dbReference type="InterPro" id="IPR025315">
    <property type="entry name" value="DUF4220"/>
</dbReference>
<dbReference type="AlphaFoldDB" id="A0A9R0YUC0"/>
<dbReference type="InterPro" id="IPR007658">
    <property type="entry name" value="DUF594"/>
</dbReference>
<evidence type="ECO:0000256" key="2">
    <source>
        <dbReference type="SAM" id="Phobius"/>
    </source>
</evidence>
<keyword evidence="5" id="KW-1185">Reference proteome</keyword>
<feature type="transmembrane region" description="Helical" evidence="2">
    <location>
        <begin position="395"/>
        <end position="417"/>
    </location>
</feature>
<protein>
    <recommendedName>
        <fullName evidence="3">DUF4220 domain-containing protein</fullName>
    </recommendedName>
</protein>
<keyword evidence="2" id="KW-1133">Transmembrane helix</keyword>
<dbReference type="EMBL" id="LT934122">
    <property type="protein sequence ID" value="VAI61892.1"/>
    <property type="molecule type" value="Genomic_DNA"/>
</dbReference>
<feature type="transmembrane region" description="Helical" evidence="2">
    <location>
        <begin position="93"/>
        <end position="113"/>
    </location>
</feature>
<dbReference type="Pfam" id="PF13968">
    <property type="entry name" value="DUF4220"/>
    <property type="match status" value="1"/>
</dbReference>
<dbReference type="OMA" id="ICYCILY"/>
<keyword evidence="2" id="KW-0472">Membrane</keyword>
<sequence>MPLQISKNNQTRPSGRHRRRSRLRLIAPTTSRAIMADASEECTEQNVKELSENIIGQLWRVEAMLLLNTIFAGVIVGIGAYGHRYRHYGFTRYLMLGVTTLFLPVISYVISASGSVDHPFHVLIHEELIANCWAPGLHTSMVITSTCLVLICAINTSPVVATDDREDRSVRPPFELLVQGIWILYLAIPSIGGGRSFEFARAYFIITPFALIYAKMALKCYAFLKARKSFALGRNPRLIVGYMQQLLREEGDDQHGEEDVNVPPPPLVVTGEDKRQVEKQPEPHGYMFRNNMKALQDGNLVTIERVWQLDTMFLMPMPQRLKDICLSFALFKLLRCRFARYKLANVITKETIKFVRRVMLKDGEHERAFRMIADELSFLHDYYDSPLPVLYPGSWFTTTLSMVISLLSICYCILYVLDVIKEARIFPQERAIISCMYFCSMSKLGRRNQRAIRFGRLHFDLVPGLLLTVFVVVAEARDIASHICSSWTKVILTCRCVRRASLKLPPVVPKWVGWLLRCRCDWLLRHWNDKMRQSSLLVFQRMQFHQLVLPGCLLRLLDRKSNNVKVPSEVKACIINALRSTSGSNGAGLSKGMTTLRQSQIGRSLLWACNNNKGTSDTILVWHIATAILEVRHPHHQGDGRPSSVSDMKSAATHLSRYCAYLVEFCPELLPDDDAWSKHLYKKVKKDAKRALATGGGTPVSSMTPEAAYQKLVELLGATQNHEVLKDAAKLAKQLRELAGGEEMEWELLAGFWSELILYLAPSDNLKGHLQAVDRGGELITLLWALITHIGIIDRPGDTAASAPAIGV</sequence>
<feature type="region of interest" description="Disordered" evidence="1">
    <location>
        <begin position="252"/>
        <end position="275"/>
    </location>
</feature>